<feature type="non-terminal residue" evidence="1">
    <location>
        <position position="1"/>
    </location>
</feature>
<sequence>DPCSSGLLGSMASTPAAKGCINQCQQSCPALSSALTAYFAKGGDGEAAVRESICQNGGSISCLVEPAHIGLCMPLITMAQGMGFSLPTTPEAFTASCKPAVLLQARSAKENSLSTPCTSGMLGSVASTPAAKACIDQCQGSCPALNDALTAYFTKGGEAPAKKSICQNEGSISCFTEPAHIAKCMPMISMAKGMGFSLPTSPAAFKSSCR</sequence>
<evidence type="ECO:0000313" key="1">
    <source>
        <dbReference type="EMBL" id="CAE8700582.1"/>
    </source>
</evidence>
<accession>A0A813K945</accession>
<organism evidence="1 2">
    <name type="scientific">Polarella glacialis</name>
    <name type="common">Dinoflagellate</name>
    <dbReference type="NCBI Taxonomy" id="89957"/>
    <lineage>
        <taxon>Eukaryota</taxon>
        <taxon>Sar</taxon>
        <taxon>Alveolata</taxon>
        <taxon>Dinophyceae</taxon>
        <taxon>Suessiales</taxon>
        <taxon>Suessiaceae</taxon>
        <taxon>Polarella</taxon>
    </lineage>
</organism>
<proteinExistence type="predicted"/>
<name>A0A813K945_POLGL</name>
<gene>
    <name evidence="1" type="ORF">PGLA2088_LOCUS31683</name>
</gene>
<dbReference type="AlphaFoldDB" id="A0A813K945"/>
<protein>
    <submittedName>
        <fullName evidence="1">Uncharacterized protein</fullName>
    </submittedName>
</protein>
<evidence type="ECO:0000313" key="2">
    <source>
        <dbReference type="Proteomes" id="UP000626109"/>
    </source>
</evidence>
<reference evidence="1" key="1">
    <citation type="submission" date="2021-02" db="EMBL/GenBank/DDBJ databases">
        <authorList>
            <person name="Dougan E. K."/>
            <person name="Rhodes N."/>
            <person name="Thang M."/>
            <person name="Chan C."/>
        </authorList>
    </citation>
    <scope>NUCLEOTIDE SEQUENCE</scope>
</reference>
<comment type="caution">
    <text evidence="1">The sequence shown here is derived from an EMBL/GenBank/DDBJ whole genome shotgun (WGS) entry which is preliminary data.</text>
</comment>
<dbReference type="Proteomes" id="UP000626109">
    <property type="component" value="Unassembled WGS sequence"/>
</dbReference>
<dbReference type="EMBL" id="CAJNNW010029525">
    <property type="protein sequence ID" value="CAE8700582.1"/>
    <property type="molecule type" value="Genomic_DNA"/>
</dbReference>